<feature type="chain" id="PRO_5001755886" evidence="2">
    <location>
        <begin position="23"/>
        <end position="374"/>
    </location>
</feature>
<evidence type="ECO:0000313" key="4">
    <source>
        <dbReference type="Proteomes" id="UP000053758"/>
    </source>
</evidence>
<organism evidence="3">
    <name type="scientific">Pseudozyma antarctica</name>
    <name type="common">Yeast</name>
    <name type="synonym">Candida antarctica</name>
    <dbReference type="NCBI Taxonomy" id="84753"/>
    <lineage>
        <taxon>Eukaryota</taxon>
        <taxon>Fungi</taxon>
        <taxon>Dikarya</taxon>
        <taxon>Basidiomycota</taxon>
        <taxon>Ustilaginomycotina</taxon>
        <taxon>Ustilaginomycetes</taxon>
        <taxon>Ustilaginales</taxon>
        <taxon>Ustilaginaceae</taxon>
        <taxon>Moesziomyces</taxon>
    </lineage>
</organism>
<keyword evidence="4" id="KW-1185">Reference proteome</keyword>
<keyword evidence="2" id="KW-0732">Signal</keyword>
<dbReference type="HOGENOM" id="CLU_739659_0_0_1"/>
<dbReference type="EMBL" id="DF830082">
    <property type="protein sequence ID" value="GAK66901.1"/>
    <property type="molecule type" value="Genomic_DNA"/>
</dbReference>
<evidence type="ECO:0000256" key="2">
    <source>
        <dbReference type="SAM" id="SignalP"/>
    </source>
</evidence>
<name>A0A081CJQ5_PSEA2</name>
<feature type="compositionally biased region" description="Low complexity" evidence="1">
    <location>
        <begin position="208"/>
        <end position="255"/>
    </location>
</feature>
<dbReference type="RefSeq" id="XP_014654921.1">
    <property type="nucleotide sequence ID" value="XM_014799435.1"/>
</dbReference>
<feature type="region of interest" description="Disordered" evidence="1">
    <location>
        <begin position="177"/>
        <end position="277"/>
    </location>
</feature>
<evidence type="ECO:0000256" key="1">
    <source>
        <dbReference type="SAM" id="MobiDB-lite"/>
    </source>
</evidence>
<accession>A0A081CJQ5</accession>
<dbReference type="Proteomes" id="UP000053758">
    <property type="component" value="Unassembled WGS sequence"/>
</dbReference>
<protein>
    <submittedName>
        <fullName evidence="3">Uncharacterized protein</fullName>
    </submittedName>
</protein>
<reference evidence="3" key="1">
    <citation type="submission" date="2014-07" db="EMBL/GenBank/DDBJ databases">
        <title>Draft genome sequence of the yeast Pseudozyma antarctica JCM 10317 known as a producer of lipase B which used in a wide range of industrial applications.</title>
        <authorList>
            <person name="Morita T."/>
            <person name="Saika A."/>
            <person name="Koike H."/>
        </authorList>
    </citation>
    <scope>NUCLEOTIDE SEQUENCE</scope>
    <source>
        <strain evidence="3">JCM 10317</strain>
    </source>
</reference>
<feature type="signal peptide" evidence="2">
    <location>
        <begin position="1"/>
        <end position="22"/>
    </location>
</feature>
<feature type="compositionally biased region" description="Basic residues" evidence="1">
    <location>
        <begin position="108"/>
        <end position="131"/>
    </location>
</feature>
<feature type="compositionally biased region" description="Polar residues" evidence="1">
    <location>
        <begin position="65"/>
        <end position="76"/>
    </location>
</feature>
<feature type="compositionally biased region" description="Basic and acidic residues" evidence="1">
    <location>
        <begin position="80"/>
        <end position="90"/>
    </location>
</feature>
<evidence type="ECO:0000313" key="3">
    <source>
        <dbReference type="EMBL" id="GAK66901.1"/>
    </source>
</evidence>
<feature type="region of interest" description="Disordered" evidence="1">
    <location>
        <begin position="65"/>
        <end position="140"/>
    </location>
</feature>
<feature type="compositionally biased region" description="Low complexity" evidence="1">
    <location>
        <begin position="177"/>
        <end position="199"/>
    </location>
</feature>
<dbReference type="AlphaFoldDB" id="A0A081CJQ5"/>
<dbReference type="GeneID" id="26305896"/>
<proteinExistence type="predicted"/>
<sequence>MMVSLSPFLGTLLAVLVARASSTPDSDFRWGYSKGQIQAAMSTMRSHYGGNYQSQISTLCQSLLQSNGTQGSTEPSPGSDRSDEPSKGNDDLDDLLETGSAQGDGLGRRARKQAATRHANARNKGKPHLKSSKAAAAKMKGASAAHNAALATAKTVKANQSGGVAAKASTFVALDDGSATTTPGTTSGSNNTISSGANSDAPDNGAPGSDTNTPASTTTPGSGTTTPGTGSTTPASDTPVTTTPGTDDSGTTPGTGTPGSGSGAGVTPPPFDLPPFLRHLDQGIIRQVCRIMLDSSQPGSWTPKTGDDDDDKPGRPWDHWRGLKHGPGPDGNATTNGTGWGHDRKPWTMPTATVTVTVTATATVTVTADAAPTV</sequence>
<feature type="compositionally biased region" description="Basic and acidic residues" evidence="1">
    <location>
        <begin position="312"/>
        <end position="321"/>
    </location>
</feature>
<gene>
    <name evidence="3" type="ORF">PAN0_015c5125</name>
</gene>
<feature type="region of interest" description="Disordered" evidence="1">
    <location>
        <begin position="295"/>
        <end position="346"/>
    </location>
</feature>